<sequence>MQQSSERTKEGEEIEMMDMRKGEGEEVETAAQSSSRGSSRRRRFVRIGGNSALSMDVEFRIRKVREHELNLTGTELAQCRKNCQIGDEKHLKEAAGDWDEDRSSGRQSEQGLLAAPPMTTLLPADSLELLPVGTSKRAGIDRKFSEPCLKDTNRRWNRTTRRRLSDTEPCVRRAKSAFETSNRAAAASGSMLSQRTLEECKKVSLFFFFVCDCINQFSVYPTSFENKDELKTRILVMARNVYDLMDRNISYYCNNSIKVILLLLLIP</sequence>
<dbReference type="Proteomes" id="UP000271098">
    <property type="component" value="Unassembled WGS sequence"/>
</dbReference>
<feature type="region of interest" description="Disordered" evidence="1">
    <location>
        <begin position="1"/>
        <end position="43"/>
    </location>
</feature>
<evidence type="ECO:0000313" key="2">
    <source>
        <dbReference type="EMBL" id="VDK42657.1"/>
    </source>
</evidence>
<keyword evidence="3" id="KW-1185">Reference proteome</keyword>
<organism evidence="4">
    <name type="scientific">Gongylonema pulchrum</name>
    <dbReference type="NCBI Taxonomy" id="637853"/>
    <lineage>
        <taxon>Eukaryota</taxon>
        <taxon>Metazoa</taxon>
        <taxon>Ecdysozoa</taxon>
        <taxon>Nematoda</taxon>
        <taxon>Chromadorea</taxon>
        <taxon>Rhabditida</taxon>
        <taxon>Spirurina</taxon>
        <taxon>Spiruromorpha</taxon>
        <taxon>Spiruroidea</taxon>
        <taxon>Gongylonematidae</taxon>
        <taxon>Gongylonema</taxon>
    </lineage>
</organism>
<feature type="compositionally biased region" description="Basic and acidic residues" evidence="1">
    <location>
        <begin position="1"/>
        <end position="24"/>
    </location>
</feature>
<accession>A0A183D5Y2</accession>
<protein>
    <submittedName>
        <fullName evidence="4">PDE4_UCR domain-containing protein</fullName>
    </submittedName>
</protein>
<dbReference type="WBParaSite" id="GPUH_0000413001-mRNA-1">
    <property type="protein sequence ID" value="GPUH_0000413001-mRNA-1"/>
    <property type="gene ID" value="GPUH_0000413001"/>
</dbReference>
<gene>
    <name evidence="2" type="ORF">GPUH_LOCUS4120</name>
</gene>
<evidence type="ECO:0000256" key="1">
    <source>
        <dbReference type="SAM" id="MobiDB-lite"/>
    </source>
</evidence>
<reference evidence="4" key="1">
    <citation type="submission" date="2016-06" db="UniProtKB">
        <authorList>
            <consortium name="WormBaseParasite"/>
        </authorList>
    </citation>
    <scope>IDENTIFICATION</scope>
</reference>
<dbReference type="OrthoDB" id="10037631at2759"/>
<name>A0A183D5Y2_9BILA</name>
<evidence type="ECO:0000313" key="4">
    <source>
        <dbReference type="WBParaSite" id="GPUH_0000413001-mRNA-1"/>
    </source>
</evidence>
<reference evidence="2 3" key="2">
    <citation type="submission" date="2018-11" db="EMBL/GenBank/DDBJ databases">
        <authorList>
            <consortium name="Pathogen Informatics"/>
        </authorList>
    </citation>
    <scope>NUCLEOTIDE SEQUENCE [LARGE SCALE GENOMIC DNA]</scope>
</reference>
<proteinExistence type="predicted"/>
<dbReference type="AlphaFoldDB" id="A0A183D5Y2"/>
<evidence type="ECO:0000313" key="3">
    <source>
        <dbReference type="Proteomes" id="UP000271098"/>
    </source>
</evidence>
<dbReference type="EMBL" id="UYRT01007511">
    <property type="protein sequence ID" value="VDK42657.1"/>
    <property type="molecule type" value="Genomic_DNA"/>
</dbReference>